<dbReference type="SUPFAM" id="SSF56112">
    <property type="entry name" value="Protein kinase-like (PK-like)"/>
    <property type="match status" value="1"/>
</dbReference>
<evidence type="ECO:0008006" key="3">
    <source>
        <dbReference type="Google" id="ProtNLM"/>
    </source>
</evidence>
<reference evidence="1 2" key="1">
    <citation type="journal article" date="2016" name="Nat. Commun.">
        <title>Thousands of microbial genomes shed light on interconnected biogeochemical processes in an aquifer system.</title>
        <authorList>
            <person name="Anantharaman K."/>
            <person name="Brown C.T."/>
            <person name="Hug L.A."/>
            <person name="Sharon I."/>
            <person name="Castelle C.J."/>
            <person name="Probst A.J."/>
            <person name="Thomas B.C."/>
            <person name="Singh A."/>
            <person name="Wilkins M.J."/>
            <person name="Karaoz U."/>
            <person name="Brodie E.L."/>
            <person name="Williams K.H."/>
            <person name="Hubbard S.S."/>
            <person name="Banfield J.F."/>
        </authorList>
    </citation>
    <scope>NUCLEOTIDE SEQUENCE [LARGE SCALE GENOMIC DNA]</scope>
</reference>
<evidence type="ECO:0000313" key="2">
    <source>
        <dbReference type="Proteomes" id="UP000177306"/>
    </source>
</evidence>
<accession>A0A1F6EGZ9</accession>
<dbReference type="Proteomes" id="UP000177306">
    <property type="component" value="Unassembled WGS sequence"/>
</dbReference>
<name>A0A1F6EGZ9_9BACT</name>
<proteinExistence type="predicted"/>
<organism evidence="1 2">
    <name type="scientific">Candidatus Kaiserbacteria bacterium RIFCSPLOWO2_01_FULL_53_17</name>
    <dbReference type="NCBI Taxonomy" id="1798511"/>
    <lineage>
        <taxon>Bacteria</taxon>
        <taxon>Candidatus Kaiseribacteriota</taxon>
    </lineage>
</organism>
<dbReference type="InterPro" id="IPR011009">
    <property type="entry name" value="Kinase-like_dom_sf"/>
</dbReference>
<protein>
    <recommendedName>
        <fullName evidence="3">Aminoglycoside phosphotransferase domain-containing protein</fullName>
    </recommendedName>
</protein>
<sequence>MKASSNVTQVTLPSISIAGAFSSHEEPVLLPGGQGNSYVSDGLVLKREEDEGIANWMAELFQSLPDSSRVRTLRPVRSKEGTWIHEGYVAWVYMEGEHVKGHYGKKLPACREFHRLIGDIEKPRFLDVPRNSWAAADMVALGEKPFDYDEEFMELYRQVQPHLRPLEARSQLVHGDLSGNILVAPQLPLAIIDFSPAWAPNGFAEGIMLADAIAWDDPPPEELEVFWKMPDIEQLAWRGALRRIAEQAEHIRWYGKDKNQAVKQARVFQKVIDFLRDREH</sequence>
<gene>
    <name evidence="1" type="ORF">A3A38_03270</name>
</gene>
<comment type="caution">
    <text evidence="1">The sequence shown here is derived from an EMBL/GenBank/DDBJ whole genome shotgun (WGS) entry which is preliminary data.</text>
</comment>
<evidence type="ECO:0000313" key="1">
    <source>
        <dbReference type="EMBL" id="OGG72906.1"/>
    </source>
</evidence>
<dbReference type="EMBL" id="MFLY01000024">
    <property type="protein sequence ID" value="OGG72906.1"/>
    <property type="molecule type" value="Genomic_DNA"/>
</dbReference>
<dbReference type="AlphaFoldDB" id="A0A1F6EGZ9"/>